<name>A0AA39MTK7_ARMTA</name>
<dbReference type="GeneID" id="85361718"/>
<dbReference type="Proteomes" id="UP001175211">
    <property type="component" value="Unassembled WGS sequence"/>
</dbReference>
<comment type="caution">
    <text evidence="2">The sequence shown here is derived from an EMBL/GenBank/DDBJ whole genome shotgun (WGS) entry which is preliminary data.</text>
</comment>
<keyword evidence="1" id="KW-0732">Signal</keyword>
<evidence type="ECO:0000313" key="2">
    <source>
        <dbReference type="EMBL" id="KAK0445325.1"/>
    </source>
</evidence>
<feature type="signal peptide" evidence="1">
    <location>
        <begin position="1"/>
        <end position="20"/>
    </location>
</feature>
<evidence type="ECO:0000256" key="1">
    <source>
        <dbReference type="SAM" id="SignalP"/>
    </source>
</evidence>
<reference evidence="2" key="1">
    <citation type="submission" date="2023-06" db="EMBL/GenBank/DDBJ databases">
        <authorList>
            <consortium name="Lawrence Berkeley National Laboratory"/>
            <person name="Ahrendt S."/>
            <person name="Sahu N."/>
            <person name="Indic B."/>
            <person name="Wong-Bajracharya J."/>
            <person name="Merenyi Z."/>
            <person name="Ke H.-M."/>
            <person name="Monk M."/>
            <person name="Kocsube S."/>
            <person name="Drula E."/>
            <person name="Lipzen A."/>
            <person name="Balint B."/>
            <person name="Henrissat B."/>
            <person name="Andreopoulos B."/>
            <person name="Martin F.M."/>
            <person name="Harder C.B."/>
            <person name="Rigling D."/>
            <person name="Ford K.L."/>
            <person name="Foster G.D."/>
            <person name="Pangilinan J."/>
            <person name="Papanicolaou A."/>
            <person name="Barry K."/>
            <person name="LaButti K."/>
            <person name="Viragh M."/>
            <person name="Koriabine M."/>
            <person name="Yan M."/>
            <person name="Riley R."/>
            <person name="Champramary S."/>
            <person name="Plett K.L."/>
            <person name="Tsai I.J."/>
            <person name="Slot J."/>
            <person name="Sipos G."/>
            <person name="Plett J."/>
            <person name="Nagy L.G."/>
            <person name="Grigoriev I.V."/>
        </authorList>
    </citation>
    <scope>NUCLEOTIDE SEQUENCE</scope>
    <source>
        <strain evidence="2">CCBAS 213</strain>
    </source>
</reference>
<proteinExistence type="predicted"/>
<keyword evidence="3" id="KW-1185">Reference proteome</keyword>
<dbReference type="AlphaFoldDB" id="A0AA39MTK7"/>
<gene>
    <name evidence="2" type="ORF">EV420DRAFT_1648457</name>
</gene>
<evidence type="ECO:0000313" key="3">
    <source>
        <dbReference type="Proteomes" id="UP001175211"/>
    </source>
</evidence>
<accession>A0AA39MTK7</accession>
<protein>
    <submittedName>
        <fullName evidence="2">Uncharacterized protein</fullName>
    </submittedName>
</protein>
<dbReference type="EMBL" id="JAUEPS010000050">
    <property type="protein sequence ID" value="KAK0445325.1"/>
    <property type="molecule type" value="Genomic_DNA"/>
</dbReference>
<sequence>MQCKSLIAALLALTIAFASAAPIPDVPGGVDEDVEPDVGQTLLHVIDLSMRPTHDTSNSSLPPKMSCPIRNTVFPLNMIIPASLIRLAPAAPVRLSVT</sequence>
<organism evidence="2 3">
    <name type="scientific">Armillaria tabescens</name>
    <name type="common">Ringless honey mushroom</name>
    <name type="synonym">Agaricus tabescens</name>
    <dbReference type="NCBI Taxonomy" id="1929756"/>
    <lineage>
        <taxon>Eukaryota</taxon>
        <taxon>Fungi</taxon>
        <taxon>Dikarya</taxon>
        <taxon>Basidiomycota</taxon>
        <taxon>Agaricomycotina</taxon>
        <taxon>Agaricomycetes</taxon>
        <taxon>Agaricomycetidae</taxon>
        <taxon>Agaricales</taxon>
        <taxon>Marasmiineae</taxon>
        <taxon>Physalacriaceae</taxon>
        <taxon>Desarmillaria</taxon>
    </lineage>
</organism>
<dbReference type="RefSeq" id="XP_060325466.1">
    <property type="nucleotide sequence ID" value="XM_060478170.1"/>
</dbReference>
<feature type="chain" id="PRO_5041433340" evidence="1">
    <location>
        <begin position="21"/>
        <end position="98"/>
    </location>
</feature>